<evidence type="ECO:0000313" key="2">
    <source>
        <dbReference type="EMBL" id="KAI5384857.1"/>
    </source>
</evidence>
<reference evidence="1 3" key="1">
    <citation type="journal article" date="2022" name="Nat. Genet.">
        <title>Improved pea reference genome and pan-genome highlight genomic features and evolutionary characteristics.</title>
        <authorList>
            <person name="Yang T."/>
            <person name="Liu R."/>
            <person name="Luo Y."/>
            <person name="Hu S."/>
            <person name="Wang D."/>
            <person name="Wang C."/>
            <person name="Pandey M.K."/>
            <person name="Ge S."/>
            <person name="Xu Q."/>
            <person name="Li N."/>
            <person name="Li G."/>
            <person name="Huang Y."/>
            <person name="Saxena R.K."/>
            <person name="Ji Y."/>
            <person name="Li M."/>
            <person name="Yan X."/>
            <person name="He Y."/>
            <person name="Liu Y."/>
            <person name="Wang X."/>
            <person name="Xiang C."/>
            <person name="Varshney R.K."/>
            <person name="Ding H."/>
            <person name="Gao S."/>
            <person name="Zong X."/>
        </authorList>
    </citation>
    <scope>NUCLEOTIDE SEQUENCE [LARGE SCALE GENOMIC DNA]</scope>
    <source>
        <strain evidence="1 3">cv. Zhongwan 6</strain>
    </source>
</reference>
<comment type="caution">
    <text evidence="1">The sequence shown here is derived from an EMBL/GenBank/DDBJ whole genome shotgun (WGS) entry which is preliminary data.</text>
</comment>
<dbReference type="AlphaFoldDB" id="A0A9D4VLD0"/>
<evidence type="ECO:0000313" key="3">
    <source>
        <dbReference type="Proteomes" id="UP001058974"/>
    </source>
</evidence>
<accession>A0A9D4VLD0</accession>
<proteinExistence type="predicted"/>
<keyword evidence="3" id="KW-1185">Reference proteome</keyword>
<gene>
    <name evidence="1" type="ORF">KIW84_071726</name>
    <name evidence="2" type="ORF">KIW84_071727</name>
</gene>
<dbReference type="EMBL" id="JAMSHJ010000007">
    <property type="protein sequence ID" value="KAI5384857.1"/>
    <property type="molecule type" value="Genomic_DNA"/>
</dbReference>
<name>A0A9D4VLD0_PEA</name>
<evidence type="ECO:0000313" key="1">
    <source>
        <dbReference type="EMBL" id="KAI5384856.1"/>
    </source>
</evidence>
<dbReference type="Gramene" id="Psat07G0172700-T1">
    <property type="protein sequence ID" value="KAI5384857.1"/>
    <property type="gene ID" value="KIW84_071727"/>
</dbReference>
<sequence>MSSAYLALNGTGNSNADIFPKVSQWISDVSDSDSAPNYEDLQSAERGNSLMKPDVSWLMIFMPLHTLSAMPMFYNLSHQPTKSIKEAKCQNKYSSKTSRAPFTVLAQNSHNINNLPYQNDVGNVKFGGFAPNNKVQGIFLKKDNPRCHINTKIVATVGDIAWKDAKYGQIWEYLRDEFELTQRFASLDFNGPTSVSTASGALGHFNRPSVNFKRRHEGKVSAAGNSRRNGIRDMSQQNMRSILAEKARKVICKKLDEWKKDHATIIALHQTQPKSLIFSSDSLQ</sequence>
<dbReference type="Gramene" id="Psat07G0172600-T1">
    <property type="protein sequence ID" value="KAI5384856.1"/>
    <property type="gene ID" value="KIW84_071726"/>
</dbReference>
<dbReference type="Proteomes" id="UP001058974">
    <property type="component" value="Chromosome 7"/>
</dbReference>
<dbReference type="EMBL" id="JAMSHJ010000007">
    <property type="protein sequence ID" value="KAI5384856.1"/>
    <property type="molecule type" value="Genomic_DNA"/>
</dbReference>
<organism evidence="1 3">
    <name type="scientific">Pisum sativum</name>
    <name type="common">Garden pea</name>
    <name type="synonym">Lathyrus oleraceus</name>
    <dbReference type="NCBI Taxonomy" id="3888"/>
    <lineage>
        <taxon>Eukaryota</taxon>
        <taxon>Viridiplantae</taxon>
        <taxon>Streptophyta</taxon>
        <taxon>Embryophyta</taxon>
        <taxon>Tracheophyta</taxon>
        <taxon>Spermatophyta</taxon>
        <taxon>Magnoliopsida</taxon>
        <taxon>eudicotyledons</taxon>
        <taxon>Gunneridae</taxon>
        <taxon>Pentapetalae</taxon>
        <taxon>rosids</taxon>
        <taxon>fabids</taxon>
        <taxon>Fabales</taxon>
        <taxon>Fabaceae</taxon>
        <taxon>Papilionoideae</taxon>
        <taxon>50 kb inversion clade</taxon>
        <taxon>NPAAA clade</taxon>
        <taxon>Hologalegina</taxon>
        <taxon>IRL clade</taxon>
        <taxon>Fabeae</taxon>
        <taxon>Lathyrus</taxon>
    </lineage>
</organism>
<protein>
    <submittedName>
        <fullName evidence="1">Uncharacterized protein</fullName>
    </submittedName>
</protein>